<name>A0A7G9L3F0_9SPHN</name>
<dbReference type="PANTHER" id="PTHR44591:SF18">
    <property type="entry name" value="REGULATORY PROTEIN"/>
    <property type="match status" value="1"/>
</dbReference>
<dbReference type="RefSeq" id="WP_187480104.1">
    <property type="nucleotide sequence ID" value="NZ_CP060697.1"/>
</dbReference>
<organism evidence="4 5">
    <name type="scientific">Sphingomonas sabuli</name>
    <dbReference type="NCBI Taxonomy" id="2764186"/>
    <lineage>
        <taxon>Bacteria</taxon>
        <taxon>Pseudomonadati</taxon>
        <taxon>Pseudomonadota</taxon>
        <taxon>Alphaproteobacteria</taxon>
        <taxon>Sphingomonadales</taxon>
        <taxon>Sphingomonadaceae</taxon>
        <taxon>Sphingomonas</taxon>
    </lineage>
</organism>
<dbReference type="Pfam" id="PF00072">
    <property type="entry name" value="Response_reg"/>
    <property type="match status" value="1"/>
</dbReference>
<accession>A0A7G9L3F0</accession>
<dbReference type="EMBL" id="CP060697">
    <property type="protein sequence ID" value="QNM83149.1"/>
    <property type="molecule type" value="Genomic_DNA"/>
</dbReference>
<feature type="modified residue" description="4-aspartylphosphate" evidence="2">
    <location>
        <position position="62"/>
    </location>
</feature>
<feature type="domain" description="Response regulatory" evidence="3">
    <location>
        <begin position="12"/>
        <end position="122"/>
    </location>
</feature>
<proteinExistence type="predicted"/>
<dbReference type="InterPro" id="IPR001789">
    <property type="entry name" value="Sig_transdc_resp-reg_receiver"/>
</dbReference>
<dbReference type="PROSITE" id="PS50110">
    <property type="entry name" value="RESPONSE_REGULATORY"/>
    <property type="match status" value="1"/>
</dbReference>
<evidence type="ECO:0000313" key="4">
    <source>
        <dbReference type="EMBL" id="QNM83149.1"/>
    </source>
</evidence>
<dbReference type="InterPro" id="IPR050595">
    <property type="entry name" value="Bact_response_regulator"/>
</dbReference>
<dbReference type="SMART" id="SM00448">
    <property type="entry name" value="REC"/>
    <property type="match status" value="1"/>
</dbReference>
<dbReference type="AlphaFoldDB" id="A0A7G9L3F0"/>
<dbReference type="Proteomes" id="UP000515861">
    <property type="component" value="Chromosome"/>
</dbReference>
<reference evidence="4 5" key="1">
    <citation type="submission" date="2020-08" db="EMBL/GenBank/DDBJ databases">
        <title>Sphingomonas sp. sand1-3 16S ribosomal RNA gene Genome sequencing and assembly.</title>
        <authorList>
            <person name="Kang M."/>
        </authorList>
    </citation>
    <scope>NUCLEOTIDE SEQUENCE [LARGE SCALE GENOMIC DNA]</scope>
    <source>
        <strain evidence="5">sand1-3</strain>
    </source>
</reference>
<protein>
    <submittedName>
        <fullName evidence="4">Response regulator</fullName>
    </submittedName>
</protein>
<keyword evidence="5" id="KW-1185">Reference proteome</keyword>
<keyword evidence="1 2" id="KW-0597">Phosphoprotein</keyword>
<evidence type="ECO:0000259" key="3">
    <source>
        <dbReference type="PROSITE" id="PS50110"/>
    </source>
</evidence>
<dbReference type="KEGG" id="ssau:H8M03_01965"/>
<dbReference type="SUPFAM" id="SSF52172">
    <property type="entry name" value="CheY-like"/>
    <property type="match status" value="1"/>
</dbReference>
<evidence type="ECO:0000256" key="2">
    <source>
        <dbReference type="PROSITE-ProRule" id="PRU00169"/>
    </source>
</evidence>
<sequence length="144" mass="15795">MLFGKRNRVVKRILIVEDEPLTAFDNEVRIGDLGYEVVATVDGFEQAVALIESEEVHLVLSDFRLSGEQTGLDLAHAAKKHGVPVLFATGHQVPEDAKPSALGCLRKPYSERQLKQALDTVDRMLAGEKVKTPRGLDIYPASDG</sequence>
<evidence type="ECO:0000256" key="1">
    <source>
        <dbReference type="ARBA" id="ARBA00022553"/>
    </source>
</evidence>
<dbReference type="GO" id="GO:0000160">
    <property type="term" value="P:phosphorelay signal transduction system"/>
    <property type="evidence" value="ECO:0007669"/>
    <property type="project" value="InterPro"/>
</dbReference>
<dbReference type="InterPro" id="IPR011006">
    <property type="entry name" value="CheY-like_superfamily"/>
</dbReference>
<dbReference type="PANTHER" id="PTHR44591">
    <property type="entry name" value="STRESS RESPONSE REGULATOR PROTEIN 1"/>
    <property type="match status" value="1"/>
</dbReference>
<evidence type="ECO:0000313" key="5">
    <source>
        <dbReference type="Proteomes" id="UP000515861"/>
    </source>
</evidence>
<gene>
    <name evidence="4" type="ORF">H8M03_01965</name>
</gene>
<dbReference type="Gene3D" id="3.40.50.2300">
    <property type="match status" value="1"/>
</dbReference>